<dbReference type="PROSITE" id="PS51371">
    <property type="entry name" value="CBS"/>
    <property type="match status" value="2"/>
</dbReference>
<dbReference type="Gene3D" id="3.90.550.10">
    <property type="entry name" value="Spore Coat Polysaccharide Biosynthesis Protein SpsA, Chain A"/>
    <property type="match status" value="1"/>
</dbReference>
<keyword evidence="4" id="KW-1185">Reference proteome</keyword>
<feature type="domain" description="CBS" evidence="2">
    <location>
        <begin position="67"/>
        <end position="122"/>
    </location>
</feature>
<dbReference type="Pfam" id="PF00571">
    <property type="entry name" value="CBS"/>
    <property type="match status" value="2"/>
</dbReference>
<sequence>MMQQWKNVLIQPDSSLRDALEIINREALRIALVVDRDNNLLGVITDGDIRRGLLNNLDLSARTAQVMNTQPVTATTSVSSAELNELMKSKGILSVPILSDGKVIGLETIQSVNDKKKYPNPVFIMAGGFGTRLKPLTDICPKPMLRIGDKPILETVIRSFIKAGFNNFYISTHYMPEIIKQYFGNGDLFESKIQYVYEDKPLGTGGALGLLPEELSDEHPLIMINGDVLTNVDYERLVKFHIESKADATMCVREYDYQIPYGVITGDGNKIISMDEKPTHRFFINAGIYVVSPKIFKSVPKNHRIDMPTLLEEHMGKNKNILMFPIHEYWLDIGRMEDFKRAQADYFTLGMD</sequence>
<dbReference type="PANTHER" id="PTHR22572">
    <property type="entry name" value="SUGAR-1-PHOSPHATE GUANYL TRANSFERASE"/>
    <property type="match status" value="1"/>
</dbReference>
<dbReference type="InterPro" id="IPR050486">
    <property type="entry name" value="Mannose-1P_guanyltransferase"/>
</dbReference>
<dbReference type="SUPFAM" id="SSF53448">
    <property type="entry name" value="Nucleotide-diphospho-sugar transferases"/>
    <property type="match status" value="1"/>
</dbReference>
<proteinExistence type="predicted"/>
<dbReference type="RefSeq" id="WP_129035977.1">
    <property type="nucleotide sequence ID" value="NZ_SDDX01000021.1"/>
</dbReference>
<protein>
    <submittedName>
        <fullName evidence="3">CBS domain-containing protein</fullName>
    </submittedName>
</protein>
<feature type="domain" description="CBS" evidence="2">
    <location>
        <begin position="2"/>
        <end position="59"/>
    </location>
</feature>
<comment type="caution">
    <text evidence="3">The sequence shown here is derived from an EMBL/GenBank/DDBJ whole genome shotgun (WGS) entry which is preliminary data.</text>
</comment>
<evidence type="ECO:0000259" key="2">
    <source>
        <dbReference type="PROSITE" id="PS51371"/>
    </source>
</evidence>
<evidence type="ECO:0000256" key="1">
    <source>
        <dbReference type="PROSITE-ProRule" id="PRU00703"/>
    </source>
</evidence>
<dbReference type="SUPFAM" id="SSF54631">
    <property type="entry name" value="CBS-domain pair"/>
    <property type="match status" value="1"/>
</dbReference>
<dbReference type="Gene3D" id="3.10.580.10">
    <property type="entry name" value="CBS-domain"/>
    <property type="match status" value="1"/>
</dbReference>
<dbReference type="CDD" id="cd04607">
    <property type="entry name" value="CBS_pair_NTP_transferase_assoc"/>
    <property type="match status" value="1"/>
</dbReference>
<keyword evidence="1" id="KW-0129">CBS domain</keyword>
<dbReference type="Pfam" id="PF00483">
    <property type="entry name" value="NTP_transferase"/>
    <property type="match status" value="1"/>
</dbReference>
<name>A0ABY3P187_9ENTR</name>
<reference evidence="3 4" key="1">
    <citation type="submission" date="2019-08" db="EMBL/GenBank/DDBJ databases">
        <title>The draft genome of Lelliottia nimipressuralis strain CICC 24156.</title>
        <authorList>
            <person name="Wu W."/>
            <person name="Feng Y."/>
            <person name="Zong Z."/>
        </authorList>
    </citation>
    <scope>NUCLEOTIDE SEQUENCE [LARGE SCALE GENOMIC DNA]</scope>
    <source>
        <strain evidence="3 4">CICC 24156</strain>
    </source>
</reference>
<dbReference type="InterPro" id="IPR005835">
    <property type="entry name" value="NTP_transferase_dom"/>
</dbReference>
<dbReference type="InterPro" id="IPR000644">
    <property type="entry name" value="CBS_dom"/>
</dbReference>
<dbReference type="EMBL" id="VTFR01000006">
    <property type="protein sequence ID" value="TYT32249.1"/>
    <property type="molecule type" value="Genomic_DNA"/>
</dbReference>
<dbReference type="SMART" id="SM00116">
    <property type="entry name" value="CBS"/>
    <property type="match status" value="2"/>
</dbReference>
<accession>A0ABY3P187</accession>
<organism evidence="3 4">
    <name type="scientific">Lelliottia nimipressuralis</name>
    <dbReference type="NCBI Taxonomy" id="69220"/>
    <lineage>
        <taxon>Bacteria</taxon>
        <taxon>Pseudomonadati</taxon>
        <taxon>Pseudomonadota</taxon>
        <taxon>Gammaproteobacteria</taxon>
        <taxon>Enterobacterales</taxon>
        <taxon>Enterobacteriaceae</taxon>
        <taxon>Lelliottia</taxon>
    </lineage>
</organism>
<dbReference type="InterPro" id="IPR046342">
    <property type="entry name" value="CBS_dom_sf"/>
</dbReference>
<evidence type="ECO:0000313" key="3">
    <source>
        <dbReference type="EMBL" id="TYT32249.1"/>
    </source>
</evidence>
<dbReference type="CDD" id="cd06426">
    <property type="entry name" value="NTP_transferase_like_2"/>
    <property type="match status" value="1"/>
</dbReference>
<dbReference type="InterPro" id="IPR029044">
    <property type="entry name" value="Nucleotide-diphossugar_trans"/>
</dbReference>
<gene>
    <name evidence="3" type="ORF">FZO59_13445</name>
</gene>
<dbReference type="Proteomes" id="UP000323910">
    <property type="component" value="Unassembled WGS sequence"/>
</dbReference>
<evidence type="ECO:0000313" key="4">
    <source>
        <dbReference type="Proteomes" id="UP000323910"/>
    </source>
</evidence>